<gene>
    <name evidence="1" type="ORF">SAMN05216197_10857</name>
</gene>
<dbReference type="AlphaFoldDB" id="A0A1I0CLU6"/>
<dbReference type="PROSITE" id="PS51257">
    <property type="entry name" value="PROKAR_LIPOPROTEIN"/>
    <property type="match status" value="1"/>
</dbReference>
<organism evidence="1 2">
    <name type="scientific">Pseudomonas graminis</name>
    <dbReference type="NCBI Taxonomy" id="158627"/>
    <lineage>
        <taxon>Bacteria</taxon>
        <taxon>Pseudomonadati</taxon>
        <taxon>Pseudomonadota</taxon>
        <taxon>Gammaproteobacteria</taxon>
        <taxon>Pseudomonadales</taxon>
        <taxon>Pseudomonadaceae</taxon>
        <taxon>Pseudomonas</taxon>
    </lineage>
</organism>
<sequence>MRALTRLDSVAGRRKWLALAAVLVLAGCSNAHNWKPGYPPMYKTLPDRVEINAVPSFRGKDYQSAPFALASMLTVHGVQTTPGLLEKPLKLPGAEDRLDRSMLDLAREYGFVVYPVDHGLPDLLAQVSAGYPVLVRFSDGSLMWKEQRYGVLVGFDQNKRTVLIYTGPGRVTTSFDSFTSDWNDAGNWAVLIQGPRQVPVPVDRERWLKAANDLAQAGQEQAAGEAVKALNNPASRSEK</sequence>
<dbReference type="Proteomes" id="UP000182332">
    <property type="component" value="Unassembled WGS sequence"/>
</dbReference>
<dbReference type="OrthoDB" id="5611441at2"/>
<evidence type="ECO:0000313" key="2">
    <source>
        <dbReference type="Proteomes" id="UP000182332"/>
    </source>
</evidence>
<dbReference type="EMBL" id="FOHW01000008">
    <property type="protein sequence ID" value="SET19949.1"/>
    <property type="molecule type" value="Genomic_DNA"/>
</dbReference>
<name>A0A1I0CLU6_9PSED</name>
<dbReference type="Gene3D" id="3.90.70.10">
    <property type="entry name" value="Cysteine proteinases"/>
    <property type="match status" value="1"/>
</dbReference>
<dbReference type="RefSeq" id="WP_074887244.1">
    <property type="nucleotide sequence ID" value="NZ_FOHW01000008.1"/>
</dbReference>
<proteinExistence type="predicted"/>
<evidence type="ECO:0000313" key="1">
    <source>
        <dbReference type="EMBL" id="SET19949.1"/>
    </source>
</evidence>
<reference evidence="1 2" key="1">
    <citation type="submission" date="2016-10" db="EMBL/GenBank/DDBJ databases">
        <authorList>
            <person name="de Groot N.N."/>
        </authorList>
    </citation>
    <scope>NUCLEOTIDE SEQUENCE [LARGE SCALE GENOMIC DNA]</scope>
    <source>
        <strain evidence="1 2">DSM 11363</strain>
    </source>
</reference>
<protein>
    <recommendedName>
        <fullName evidence="3">Peptidase C39 family protein</fullName>
    </recommendedName>
</protein>
<accession>A0A1I0CLU6</accession>
<evidence type="ECO:0008006" key="3">
    <source>
        <dbReference type="Google" id="ProtNLM"/>
    </source>
</evidence>